<evidence type="ECO:0000313" key="3">
    <source>
        <dbReference type="Proteomes" id="UP001157167"/>
    </source>
</evidence>
<protein>
    <recommendedName>
        <fullName evidence="1">Phasin domain-containing protein</fullName>
    </recommendedName>
</protein>
<dbReference type="Proteomes" id="UP001157167">
    <property type="component" value="Unassembled WGS sequence"/>
</dbReference>
<reference evidence="3" key="1">
    <citation type="journal article" date="2019" name="Int. J. Syst. Evol. Microbiol.">
        <title>The Global Catalogue of Microorganisms (GCM) 10K type strain sequencing project: providing services to taxonomists for standard genome sequencing and annotation.</title>
        <authorList>
            <consortium name="The Broad Institute Genomics Platform"/>
            <consortium name="The Broad Institute Genome Sequencing Center for Infectious Disease"/>
            <person name="Wu L."/>
            <person name="Ma J."/>
        </authorList>
    </citation>
    <scope>NUCLEOTIDE SEQUENCE [LARGE SCALE GENOMIC DNA]</scope>
    <source>
        <strain evidence="3">NBRC 102407</strain>
    </source>
</reference>
<organism evidence="2 3">
    <name type="scientific">Zoogloea oryzae</name>
    <dbReference type="NCBI Taxonomy" id="310767"/>
    <lineage>
        <taxon>Bacteria</taxon>
        <taxon>Pseudomonadati</taxon>
        <taxon>Pseudomonadota</taxon>
        <taxon>Betaproteobacteria</taxon>
        <taxon>Rhodocyclales</taxon>
        <taxon>Zoogloeaceae</taxon>
        <taxon>Zoogloea</taxon>
    </lineage>
</organism>
<name>A0ABQ6F7A4_9RHOO</name>
<keyword evidence="3" id="KW-1185">Reference proteome</keyword>
<evidence type="ECO:0000313" key="2">
    <source>
        <dbReference type="EMBL" id="GLT20839.1"/>
    </source>
</evidence>
<sequence length="183" mass="19696">MSMQFGPFQDATLENLIELGQTLATQVEKMTRLQVETGLESSREAMAATQALLAVKDPEGLASWQATYLQPNFDRAADTARQQYAVLMETREILADAVKQSTADATRQIQGNLDRLAEGAPEGFAPLFQAIRKGLDTQNAAFESFTKVADQLGGIAEANLLAIKDVAVPAPKARSAAKRKTAA</sequence>
<evidence type="ECO:0000259" key="1">
    <source>
        <dbReference type="Pfam" id="PF09361"/>
    </source>
</evidence>
<feature type="domain" description="Phasin" evidence="1">
    <location>
        <begin position="4"/>
        <end position="99"/>
    </location>
</feature>
<gene>
    <name evidence="2" type="ORF">GCM10007933_02910</name>
</gene>
<proteinExistence type="predicted"/>
<comment type="caution">
    <text evidence="2">The sequence shown here is derived from an EMBL/GenBank/DDBJ whole genome shotgun (WGS) entry which is preliminary data.</text>
</comment>
<dbReference type="InterPro" id="IPR018968">
    <property type="entry name" value="Phasin"/>
</dbReference>
<dbReference type="InterPro" id="IPR010127">
    <property type="entry name" value="Phasin_subfam-1"/>
</dbReference>
<dbReference type="NCBIfam" id="TIGR01841">
    <property type="entry name" value="phasin"/>
    <property type="match status" value="1"/>
</dbReference>
<dbReference type="EMBL" id="BSPX01000002">
    <property type="protein sequence ID" value="GLT20839.1"/>
    <property type="molecule type" value="Genomic_DNA"/>
</dbReference>
<dbReference type="Pfam" id="PF09361">
    <property type="entry name" value="Phasin_2"/>
    <property type="match status" value="1"/>
</dbReference>
<accession>A0ABQ6F7A4</accession>